<dbReference type="EMBL" id="CAJHIO010000022">
    <property type="protein sequence ID" value="CAD6492968.1"/>
    <property type="molecule type" value="Genomic_DNA"/>
</dbReference>
<dbReference type="Proteomes" id="UP000610373">
    <property type="component" value="Unassembled WGS sequence"/>
</dbReference>
<protein>
    <submittedName>
        <fullName evidence="1">Uncharacterized protein</fullName>
    </submittedName>
</protein>
<accession>A0A811TB28</accession>
<dbReference type="AlphaFoldDB" id="A0A811TB28"/>
<comment type="caution">
    <text evidence="1">The sequence shown here is derived from an EMBL/GenBank/DDBJ whole genome shotgun (WGS) entry which is preliminary data.</text>
</comment>
<gene>
    <name evidence="1" type="ORF">CHKLHMKO_00385</name>
</gene>
<proteinExistence type="predicted"/>
<sequence>MVVKDVKEIMTHDGAFKKLRSKINEIENFRVIDPVPEKNELVNRGET</sequence>
<evidence type="ECO:0000313" key="2">
    <source>
        <dbReference type="Proteomes" id="UP000610373"/>
    </source>
</evidence>
<organism evidence="1 2">
    <name type="scientific">Candidatus Argoarchaeum ethanivorans</name>
    <dbReference type="NCBI Taxonomy" id="2608793"/>
    <lineage>
        <taxon>Archaea</taxon>
        <taxon>Methanobacteriati</taxon>
        <taxon>Methanobacteriota</taxon>
        <taxon>Stenosarchaea group</taxon>
        <taxon>Methanomicrobia</taxon>
        <taxon>Methanosarcinales</taxon>
        <taxon>Methanosarcinales incertae sedis</taxon>
        <taxon>GOM Arc I cluster</taxon>
        <taxon>Candidatus Argoarchaeum</taxon>
    </lineage>
</organism>
<name>A0A811TB28_9EURY</name>
<evidence type="ECO:0000313" key="1">
    <source>
        <dbReference type="EMBL" id="CAD6492968.1"/>
    </source>
</evidence>
<reference evidence="1" key="1">
    <citation type="submission" date="2020-10" db="EMBL/GenBank/DDBJ databases">
        <authorList>
            <person name="Hahn C.J."/>
            <person name="Laso-Perez R."/>
            <person name="Vulcano F."/>
            <person name="Vaziourakis K.-M."/>
            <person name="Stokke R."/>
            <person name="Steen I.H."/>
            <person name="Teske A."/>
            <person name="Boetius A."/>
            <person name="Liebeke M."/>
            <person name="Amann R."/>
            <person name="Knittel K."/>
        </authorList>
    </citation>
    <scope>NUCLEOTIDE SEQUENCE</scope>
    <source>
        <strain evidence="1">Gfbio:e3339647-f889-4370-9287-4fb5cb688e4c:AG392O15_GoMArc1</strain>
    </source>
</reference>